<evidence type="ECO:0000313" key="1">
    <source>
        <dbReference type="EMBL" id="QNP47917.1"/>
    </source>
</evidence>
<keyword evidence="2" id="KW-1185">Reference proteome</keyword>
<reference evidence="1 2" key="1">
    <citation type="submission" date="2020-08" db="EMBL/GenBank/DDBJ databases">
        <title>Genome sequence of Diaphorobacter aerolatus KACC 16536T.</title>
        <authorList>
            <person name="Hyun D.-W."/>
            <person name="Bae J.-W."/>
        </authorList>
    </citation>
    <scope>NUCLEOTIDE SEQUENCE [LARGE SCALE GENOMIC DNA]</scope>
    <source>
        <strain evidence="1 2">KACC 16536</strain>
    </source>
</reference>
<proteinExistence type="predicted"/>
<dbReference type="Proteomes" id="UP000516028">
    <property type="component" value="Chromosome"/>
</dbReference>
<accession>A0A7H0GI01</accession>
<dbReference type="KEGG" id="daer:H9K75_17600"/>
<dbReference type="AlphaFoldDB" id="A0A7H0GI01"/>
<gene>
    <name evidence="1" type="ORF">H9K75_17600</name>
</gene>
<dbReference type="RefSeq" id="WP_187723597.1">
    <property type="nucleotide sequence ID" value="NZ_CP060783.1"/>
</dbReference>
<sequence>MNFGYYHILPHNHCVSSVAVVYYSQIIPSDTDCLKGMHMWSFQRNKLAAGKLSGRRPHIDMNMGAMAVSAANRSELNPGKVLALICALASSSAAWAVPGTPSAPQVVFQEDFDNTGIVQPTLGPNGTSGTDPAQATMLHTYVSAAQDINGALGQTYIASGVYSGDVNVPFWENAQWCNGIWMKGDVAGSQPYPTAELPAPTCVEWRAQMAMSPNTAAATDTRAPRIRGNGCKCSRTCSVR</sequence>
<protein>
    <submittedName>
        <fullName evidence="1">Uncharacterized protein</fullName>
    </submittedName>
</protein>
<organism evidence="1 2">
    <name type="scientific">Diaphorobacter aerolatus</name>
    <dbReference type="NCBI Taxonomy" id="1288495"/>
    <lineage>
        <taxon>Bacteria</taxon>
        <taxon>Pseudomonadati</taxon>
        <taxon>Pseudomonadota</taxon>
        <taxon>Betaproteobacteria</taxon>
        <taxon>Burkholderiales</taxon>
        <taxon>Comamonadaceae</taxon>
        <taxon>Diaphorobacter</taxon>
    </lineage>
</organism>
<evidence type="ECO:0000313" key="2">
    <source>
        <dbReference type="Proteomes" id="UP000516028"/>
    </source>
</evidence>
<name>A0A7H0GI01_9BURK</name>
<dbReference type="EMBL" id="CP060783">
    <property type="protein sequence ID" value="QNP47917.1"/>
    <property type="molecule type" value="Genomic_DNA"/>
</dbReference>